<evidence type="ECO:0000313" key="1">
    <source>
        <dbReference type="EMBL" id="KAA6310356.1"/>
    </source>
</evidence>
<sequence length="54" mass="6282">MTQKLPTRILQIIKELKIKFCKNAKLEQSNSNFYSLSPTDKVENGQCYFDALGW</sequence>
<feature type="non-terminal residue" evidence="1">
    <location>
        <position position="54"/>
    </location>
</feature>
<protein>
    <submittedName>
        <fullName evidence="1">Uncharacterized protein</fullName>
    </submittedName>
</protein>
<dbReference type="AlphaFoldDB" id="A0A5J4PLA2"/>
<dbReference type="EMBL" id="SNRY01007466">
    <property type="protein sequence ID" value="KAA6310356.1"/>
    <property type="molecule type" value="Genomic_DNA"/>
</dbReference>
<accession>A0A5J4PLA2</accession>
<comment type="caution">
    <text evidence="1">The sequence shown here is derived from an EMBL/GenBank/DDBJ whole genome shotgun (WGS) entry which is preliminary data.</text>
</comment>
<reference evidence="1" key="1">
    <citation type="submission" date="2019-03" db="EMBL/GenBank/DDBJ databases">
        <title>Single cell metagenomics reveals metabolic interactions within the superorganism composed of flagellate Streblomastix strix and complex community of Bacteroidetes bacteria on its surface.</title>
        <authorList>
            <person name="Treitli S.C."/>
            <person name="Kolisko M."/>
            <person name="Husnik F."/>
            <person name="Keeling P."/>
            <person name="Hampl V."/>
        </authorList>
    </citation>
    <scope>NUCLEOTIDE SEQUENCE</scope>
    <source>
        <strain evidence="1">STM</strain>
    </source>
</reference>
<organism evidence="1">
    <name type="scientific">termite gut metagenome</name>
    <dbReference type="NCBI Taxonomy" id="433724"/>
    <lineage>
        <taxon>unclassified sequences</taxon>
        <taxon>metagenomes</taxon>
        <taxon>organismal metagenomes</taxon>
    </lineage>
</organism>
<proteinExistence type="predicted"/>
<gene>
    <name evidence="1" type="ORF">EZS27_038325</name>
</gene>
<name>A0A5J4PLA2_9ZZZZ</name>